<dbReference type="PANTHER" id="PTHR46472:SF1">
    <property type="entry name" value="NUCLEOREDOXIN"/>
    <property type="match status" value="1"/>
</dbReference>
<dbReference type="GO" id="GO:0030178">
    <property type="term" value="P:negative regulation of Wnt signaling pathway"/>
    <property type="evidence" value="ECO:0007669"/>
    <property type="project" value="TreeGrafter"/>
</dbReference>
<dbReference type="InterPro" id="IPR012336">
    <property type="entry name" value="Thioredoxin-like_fold"/>
</dbReference>
<dbReference type="AlphaFoldDB" id="A0A226H5E4"/>
<keyword evidence="3" id="KW-1185">Reference proteome</keyword>
<dbReference type="SUPFAM" id="SSF52833">
    <property type="entry name" value="Thioredoxin-like"/>
    <property type="match status" value="1"/>
</dbReference>
<protein>
    <recommendedName>
        <fullName evidence="1">Thioredoxin domain-containing protein</fullName>
    </recommendedName>
</protein>
<evidence type="ECO:0000313" key="3">
    <source>
        <dbReference type="Proteomes" id="UP000198345"/>
    </source>
</evidence>
<dbReference type="InterPro" id="IPR036249">
    <property type="entry name" value="Thioredoxin-like_sf"/>
</dbReference>
<dbReference type="PANTHER" id="PTHR46472">
    <property type="entry name" value="NUCLEOREDOXIN"/>
    <property type="match status" value="1"/>
</dbReference>
<name>A0A226H5E4_9FLAO</name>
<comment type="caution">
    <text evidence="2">The sequence shown here is derived from an EMBL/GenBank/DDBJ whole genome shotgun (WGS) entry which is preliminary data.</text>
</comment>
<evidence type="ECO:0000313" key="2">
    <source>
        <dbReference type="EMBL" id="OXA89539.1"/>
    </source>
</evidence>
<gene>
    <name evidence="2" type="ORF">B0A66_14065</name>
</gene>
<dbReference type="RefSeq" id="WP_089050484.1">
    <property type="nucleotide sequence ID" value="NZ_FXTV01000020.1"/>
</dbReference>
<accession>A0A226H5E4</accession>
<feature type="domain" description="Thioredoxin" evidence="1">
    <location>
        <begin position="319"/>
        <end position="457"/>
    </location>
</feature>
<dbReference type="Pfam" id="PF13905">
    <property type="entry name" value="Thioredoxin_8"/>
    <property type="match status" value="1"/>
</dbReference>
<dbReference type="GO" id="GO:0004791">
    <property type="term" value="F:thioredoxin-disulfide reductase (NADPH) activity"/>
    <property type="evidence" value="ECO:0007669"/>
    <property type="project" value="TreeGrafter"/>
</dbReference>
<dbReference type="EMBL" id="MUGW01000027">
    <property type="protein sequence ID" value="OXA89539.1"/>
    <property type="molecule type" value="Genomic_DNA"/>
</dbReference>
<dbReference type="Proteomes" id="UP000198345">
    <property type="component" value="Unassembled WGS sequence"/>
</dbReference>
<evidence type="ECO:0000259" key="1">
    <source>
        <dbReference type="PROSITE" id="PS51352"/>
    </source>
</evidence>
<dbReference type="PROSITE" id="PS51352">
    <property type="entry name" value="THIOREDOXIN_2"/>
    <property type="match status" value="1"/>
</dbReference>
<proteinExistence type="predicted"/>
<dbReference type="GO" id="GO:0031397">
    <property type="term" value="P:negative regulation of protein ubiquitination"/>
    <property type="evidence" value="ECO:0007669"/>
    <property type="project" value="TreeGrafter"/>
</dbReference>
<sequence>MMIAIRQLFFFLVLSNFIGYAQMNYTVKGNFPQVKNKQIELIGFEVLKDTIISKTKSDHLGNFELSYSKKYVGGALLKVKGESVQEDITLVVLLNKENFVINWLDLADYKTLHFENSLENDTFFKGMTLYQESESILAGLKYLKPLYKKQGNELKWLEKEIKVKESMLPSMLSKLAETNYAGYYLKIRKLVADMPVTASSYSERIPDTEKQFKTINFKDERLLKSGLLTQLIEGYYQLMESYGDTEIVTEHCNSATDALLKSLNGNNVLKQEIAIFLFKVLEKRSLFKSAEHVALYMLNDNSCSLDDRSIGFYEQYRKMAVGNQAPEIKLVSDNKEIKTLSSIKADYKLVVFGSSWCNKCKEEVVELKNQYKDWKENYNLEIVFIALDSEKEAYDAFISDFAWISSCDFKGWKTQAAVDYFIFATPTLYLLDSNDKILLKPFSGAQVNSWLIGNGKK</sequence>
<dbReference type="Gene3D" id="3.40.30.10">
    <property type="entry name" value="Glutaredoxin"/>
    <property type="match status" value="1"/>
</dbReference>
<dbReference type="OrthoDB" id="6399635at2"/>
<reference evidence="2 3" key="1">
    <citation type="submission" date="2016-11" db="EMBL/GenBank/DDBJ databases">
        <title>Whole genomes of Flavobacteriaceae.</title>
        <authorList>
            <person name="Stine C."/>
            <person name="Li C."/>
            <person name="Tadesse D."/>
        </authorList>
    </citation>
    <scope>NUCLEOTIDE SEQUENCE [LARGE SCALE GENOMIC DNA]</scope>
    <source>
        <strain evidence="2 3">DSM 18292</strain>
    </source>
</reference>
<organism evidence="2 3">
    <name type="scientific">Flavobacterium hercynium</name>
    <dbReference type="NCBI Taxonomy" id="387094"/>
    <lineage>
        <taxon>Bacteria</taxon>
        <taxon>Pseudomonadati</taxon>
        <taxon>Bacteroidota</taxon>
        <taxon>Flavobacteriia</taxon>
        <taxon>Flavobacteriales</taxon>
        <taxon>Flavobacteriaceae</taxon>
        <taxon>Flavobacterium</taxon>
    </lineage>
</organism>
<dbReference type="InterPro" id="IPR013766">
    <property type="entry name" value="Thioredoxin_domain"/>
</dbReference>